<keyword evidence="1 2" id="KW-0175">Coiled coil</keyword>
<accession>A0AAV2QLK6</accession>
<dbReference type="PANTHER" id="PTHR21549">
    <property type="entry name" value="MUTATED IN BLADDER CANCER 1"/>
    <property type="match status" value="1"/>
</dbReference>
<evidence type="ECO:0008006" key="5">
    <source>
        <dbReference type="Google" id="ProtNLM"/>
    </source>
</evidence>
<feature type="coiled-coil region" evidence="2">
    <location>
        <begin position="262"/>
        <end position="299"/>
    </location>
</feature>
<organism evidence="3 4">
    <name type="scientific">Meganyctiphanes norvegica</name>
    <name type="common">Northern krill</name>
    <name type="synonym">Thysanopoda norvegica</name>
    <dbReference type="NCBI Taxonomy" id="48144"/>
    <lineage>
        <taxon>Eukaryota</taxon>
        <taxon>Metazoa</taxon>
        <taxon>Ecdysozoa</taxon>
        <taxon>Arthropoda</taxon>
        <taxon>Crustacea</taxon>
        <taxon>Multicrustacea</taxon>
        <taxon>Malacostraca</taxon>
        <taxon>Eumalacostraca</taxon>
        <taxon>Eucarida</taxon>
        <taxon>Euphausiacea</taxon>
        <taxon>Euphausiidae</taxon>
        <taxon>Meganyctiphanes</taxon>
    </lineage>
</organism>
<dbReference type="InterPro" id="IPR039902">
    <property type="entry name" value="CCDC148/CCDC112"/>
</dbReference>
<evidence type="ECO:0000313" key="3">
    <source>
        <dbReference type="EMBL" id="CAL4091154.1"/>
    </source>
</evidence>
<gene>
    <name evidence="3" type="ORF">MNOR_LOCUS14267</name>
</gene>
<evidence type="ECO:0000256" key="1">
    <source>
        <dbReference type="ARBA" id="ARBA00023054"/>
    </source>
</evidence>
<dbReference type="AlphaFoldDB" id="A0AAV2QLK6"/>
<reference evidence="3 4" key="1">
    <citation type="submission" date="2024-05" db="EMBL/GenBank/DDBJ databases">
        <authorList>
            <person name="Wallberg A."/>
        </authorList>
    </citation>
    <scope>NUCLEOTIDE SEQUENCE [LARGE SCALE GENOMIC DNA]</scope>
</reference>
<evidence type="ECO:0000313" key="4">
    <source>
        <dbReference type="Proteomes" id="UP001497623"/>
    </source>
</evidence>
<evidence type="ECO:0000256" key="2">
    <source>
        <dbReference type="SAM" id="Coils"/>
    </source>
</evidence>
<protein>
    <recommendedName>
        <fullName evidence="5">Coiled-coil domain-containing protein 112</fullName>
    </recommendedName>
</protein>
<comment type="caution">
    <text evidence="3">The sequence shown here is derived from an EMBL/GenBank/DDBJ whole genome shotgun (WGS) entry which is preliminary data.</text>
</comment>
<dbReference type="PANTHER" id="PTHR21549:SF0">
    <property type="entry name" value="COILED-COIL DOMAIN-CONTAINING PROTEIN 112"/>
    <property type="match status" value="1"/>
</dbReference>
<sequence length="475" mass="56367">MDKTNFTKSDIGGVLGDAAQVNVCKNSELSRTCLVSHDSLLASNNDLSQREFIWSMKGKVLDIRKHLEGLKGTVKDVTSAKFNAGISKNDDIREQNIEIITNYIAFIRTQFKSLKIEGQKSFECLQMFENELQRDIIELKNVMTQESLSNTSEKEYTKDVYKNHSDDSKVEQNLTKNNSLSFSSEPCSVPLFHHDWDERDHVVFVRIFNKYSKHSKILEECQNILPYRSEEDLNIHIKNYTNFLEKRDHAREMIRIWKEKKDIEKQDKIKKLEDERKKLEEEEEKKKDKLRVKNNHEKALQYQKLKEWKNTKNEDKDFRNVKEVDSHSSPCNNMPERNKAVCHSYSDKEREEIAYRLQVYREEKLRKEIEEKSNSQRKNLNSNKEKLLQLWKRDQEYILAKRQQKELKDKITEDKQVQMSKLRLKVNSRVPSIRSRVLQTTASHEAFKRSKQKSSQCFSIDHTEKRAVPSWRQDL</sequence>
<keyword evidence="4" id="KW-1185">Reference proteome</keyword>
<proteinExistence type="predicted"/>
<dbReference type="EMBL" id="CAXKWB010008467">
    <property type="protein sequence ID" value="CAL4091154.1"/>
    <property type="molecule type" value="Genomic_DNA"/>
</dbReference>
<name>A0AAV2QLK6_MEGNR</name>
<dbReference type="Proteomes" id="UP001497623">
    <property type="component" value="Unassembled WGS sequence"/>
</dbReference>